<dbReference type="GO" id="GO:0003725">
    <property type="term" value="F:double-stranded RNA binding"/>
    <property type="evidence" value="ECO:0007669"/>
    <property type="project" value="InterPro"/>
</dbReference>
<name>A0A1F7L032_9BACT</name>
<reference evidence="13 14" key="1">
    <citation type="journal article" date="2016" name="Nat. Commun.">
        <title>Thousands of microbial genomes shed light on interconnected biogeochemical processes in an aquifer system.</title>
        <authorList>
            <person name="Anantharaman K."/>
            <person name="Brown C.T."/>
            <person name="Hug L.A."/>
            <person name="Sharon I."/>
            <person name="Castelle C.J."/>
            <person name="Probst A.J."/>
            <person name="Thomas B.C."/>
            <person name="Singh A."/>
            <person name="Wilkins M.J."/>
            <person name="Karaoz U."/>
            <person name="Brodie E.L."/>
            <person name="Williams K.H."/>
            <person name="Hubbard S.S."/>
            <person name="Banfield J.F."/>
        </authorList>
    </citation>
    <scope>NUCLEOTIDE SEQUENCE [LARGE SCALE GENOMIC DNA]</scope>
</reference>
<dbReference type="PANTHER" id="PTHR17490:SF16">
    <property type="entry name" value="THREONYLCARBAMOYL-AMP SYNTHASE"/>
    <property type="match status" value="1"/>
</dbReference>
<dbReference type="EMBL" id="MGBR01000001">
    <property type="protein sequence ID" value="OGK73477.1"/>
    <property type="molecule type" value="Genomic_DNA"/>
</dbReference>
<evidence type="ECO:0000256" key="4">
    <source>
        <dbReference type="ARBA" id="ARBA00022490"/>
    </source>
</evidence>
<evidence type="ECO:0000256" key="9">
    <source>
        <dbReference type="ARBA" id="ARBA00022840"/>
    </source>
</evidence>
<keyword evidence="6" id="KW-0819">tRNA processing</keyword>
<gene>
    <name evidence="13" type="ORF">A3K52_01630</name>
</gene>
<evidence type="ECO:0000259" key="12">
    <source>
        <dbReference type="PROSITE" id="PS51163"/>
    </source>
</evidence>
<protein>
    <recommendedName>
        <fullName evidence="10">L-threonylcarbamoyladenylate synthase</fullName>
        <ecNumber evidence="3">2.7.7.87</ecNumber>
    </recommendedName>
    <alternativeName>
        <fullName evidence="10">L-threonylcarbamoyladenylate synthase</fullName>
    </alternativeName>
</protein>
<dbReference type="NCBIfam" id="TIGR00150">
    <property type="entry name" value="T6A_YjeE"/>
    <property type="match status" value="1"/>
</dbReference>
<dbReference type="InterPro" id="IPR017945">
    <property type="entry name" value="DHBP_synth_RibB-like_a/b_dom"/>
</dbReference>
<keyword evidence="4" id="KW-0963">Cytoplasm</keyword>
<dbReference type="InterPro" id="IPR003442">
    <property type="entry name" value="T6A_TsaE"/>
</dbReference>
<evidence type="ECO:0000256" key="3">
    <source>
        <dbReference type="ARBA" id="ARBA00012584"/>
    </source>
</evidence>
<evidence type="ECO:0000256" key="11">
    <source>
        <dbReference type="ARBA" id="ARBA00048366"/>
    </source>
</evidence>
<evidence type="ECO:0000313" key="13">
    <source>
        <dbReference type="EMBL" id="OGK73477.1"/>
    </source>
</evidence>
<feature type="domain" description="YrdC-like" evidence="12">
    <location>
        <begin position="8"/>
        <end position="197"/>
    </location>
</feature>
<dbReference type="PROSITE" id="PS51163">
    <property type="entry name" value="YRDC"/>
    <property type="match status" value="1"/>
</dbReference>
<comment type="subcellular location">
    <subcellularLocation>
        <location evidence="1">Cytoplasm</location>
    </subcellularLocation>
</comment>
<evidence type="ECO:0000256" key="6">
    <source>
        <dbReference type="ARBA" id="ARBA00022694"/>
    </source>
</evidence>
<comment type="catalytic activity">
    <reaction evidence="11">
        <text>L-threonine + hydrogencarbonate + ATP = L-threonylcarbamoyladenylate + diphosphate + H2O</text>
        <dbReference type="Rhea" id="RHEA:36407"/>
        <dbReference type="ChEBI" id="CHEBI:15377"/>
        <dbReference type="ChEBI" id="CHEBI:17544"/>
        <dbReference type="ChEBI" id="CHEBI:30616"/>
        <dbReference type="ChEBI" id="CHEBI:33019"/>
        <dbReference type="ChEBI" id="CHEBI:57926"/>
        <dbReference type="ChEBI" id="CHEBI:73682"/>
        <dbReference type="EC" id="2.7.7.87"/>
    </reaction>
</comment>
<dbReference type="GO" id="GO:0006450">
    <property type="term" value="P:regulation of translational fidelity"/>
    <property type="evidence" value="ECO:0007669"/>
    <property type="project" value="TreeGrafter"/>
</dbReference>
<evidence type="ECO:0000256" key="2">
    <source>
        <dbReference type="ARBA" id="ARBA00007663"/>
    </source>
</evidence>
<evidence type="ECO:0000256" key="8">
    <source>
        <dbReference type="ARBA" id="ARBA00022741"/>
    </source>
</evidence>
<dbReference type="SUPFAM" id="SSF52540">
    <property type="entry name" value="P-loop containing nucleoside triphosphate hydrolases"/>
    <property type="match status" value="1"/>
</dbReference>
<evidence type="ECO:0000313" key="14">
    <source>
        <dbReference type="Proteomes" id="UP000177050"/>
    </source>
</evidence>
<dbReference type="Gene3D" id="3.40.50.300">
    <property type="entry name" value="P-loop containing nucleotide triphosphate hydrolases"/>
    <property type="match status" value="1"/>
</dbReference>
<dbReference type="NCBIfam" id="TIGR00057">
    <property type="entry name" value="L-threonylcarbamoyladenylate synthase"/>
    <property type="match status" value="1"/>
</dbReference>
<dbReference type="InterPro" id="IPR027417">
    <property type="entry name" value="P-loop_NTPase"/>
</dbReference>
<dbReference type="EC" id="2.7.7.87" evidence="3"/>
<proteinExistence type="inferred from homology"/>
<dbReference type="Proteomes" id="UP000177050">
    <property type="component" value="Unassembled WGS sequence"/>
</dbReference>
<dbReference type="InterPro" id="IPR050156">
    <property type="entry name" value="TC-AMP_synthase_SUA5"/>
</dbReference>
<dbReference type="Pfam" id="PF02367">
    <property type="entry name" value="TsaE"/>
    <property type="match status" value="1"/>
</dbReference>
<dbReference type="Pfam" id="PF01300">
    <property type="entry name" value="Sua5_yciO_yrdC"/>
    <property type="match status" value="1"/>
</dbReference>
<dbReference type="Gene3D" id="3.90.870.10">
    <property type="entry name" value="DHBP synthase"/>
    <property type="match status" value="1"/>
</dbReference>
<dbReference type="AlphaFoldDB" id="A0A1F7L032"/>
<keyword evidence="7" id="KW-0548">Nucleotidyltransferase</keyword>
<dbReference type="InterPro" id="IPR006070">
    <property type="entry name" value="Sua5-like_dom"/>
</dbReference>
<keyword evidence="8" id="KW-0547">Nucleotide-binding</keyword>
<organism evidence="13 14">
    <name type="scientific">Candidatus Roizmanbacteria bacterium RIFOXYD1_FULL_38_12</name>
    <dbReference type="NCBI Taxonomy" id="1802093"/>
    <lineage>
        <taxon>Bacteria</taxon>
        <taxon>Candidatus Roizmaniibacteriota</taxon>
    </lineage>
</organism>
<dbReference type="GO" id="GO:0061710">
    <property type="term" value="F:L-threonylcarbamoyladenylate synthase"/>
    <property type="evidence" value="ECO:0007669"/>
    <property type="project" value="UniProtKB-EC"/>
</dbReference>
<evidence type="ECO:0000256" key="10">
    <source>
        <dbReference type="ARBA" id="ARBA00029774"/>
    </source>
</evidence>
<dbReference type="SUPFAM" id="SSF55821">
    <property type="entry name" value="YrdC/RibB"/>
    <property type="match status" value="1"/>
</dbReference>
<comment type="similarity">
    <text evidence="2">Belongs to the SUA5 family.</text>
</comment>
<keyword evidence="5" id="KW-0808">Transferase</keyword>
<evidence type="ECO:0000256" key="7">
    <source>
        <dbReference type="ARBA" id="ARBA00022695"/>
    </source>
</evidence>
<dbReference type="GO" id="GO:0005524">
    <property type="term" value="F:ATP binding"/>
    <property type="evidence" value="ECO:0007669"/>
    <property type="project" value="UniProtKB-KW"/>
</dbReference>
<keyword evidence="9" id="KW-0067">ATP-binding</keyword>
<sequence>MKILHLNNKAIEEAKKVLKNGELVIFPSDTVYAALVDATSSQAVNKLIAFKNRPPGKPISFFVSNFKMMKDYVKMDSKQNALIHTILPGPFTVILKANKKVVSGLESEKGAVGIRIPHYDPVLRLVEKMNRPITATSANLSGRSPHYSIKTLLQELPKIKKDMIDLIVDAGHLPRNKPSTVIDLTSSSFKTLRQGDMKMKNNETFISRGTRETEKIAQFIFNKTLVQGTDKPLIYILEGEMGVGKTIFVKGVGALLDINNIISPTFVVSYEYTVHKEGVNKLIHCDFFNIEDEEEFEYLGFEHNLKPRTIFFIEWGERGGKLKALLQKRAKVIYIKMKYKKDNIREISLNL</sequence>
<evidence type="ECO:0000256" key="5">
    <source>
        <dbReference type="ARBA" id="ARBA00022679"/>
    </source>
</evidence>
<dbReference type="GO" id="GO:0002949">
    <property type="term" value="P:tRNA threonylcarbamoyladenosine modification"/>
    <property type="evidence" value="ECO:0007669"/>
    <property type="project" value="InterPro"/>
</dbReference>
<dbReference type="PANTHER" id="PTHR17490">
    <property type="entry name" value="SUA5"/>
    <property type="match status" value="1"/>
</dbReference>
<dbReference type="GO" id="GO:0005737">
    <property type="term" value="C:cytoplasm"/>
    <property type="evidence" value="ECO:0007669"/>
    <property type="project" value="UniProtKB-SubCell"/>
</dbReference>
<comment type="caution">
    <text evidence="13">The sequence shown here is derived from an EMBL/GenBank/DDBJ whole genome shotgun (WGS) entry which is preliminary data.</text>
</comment>
<accession>A0A1F7L032</accession>
<evidence type="ECO:0000256" key="1">
    <source>
        <dbReference type="ARBA" id="ARBA00004496"/>
    </source>
</evidence>
<dbReference type="GO" id="GO:0000049">
    <property type="term" value="F:tRNA binding"/>
    <property type="evidence" value="ECO:0007669"/>
    <property type="project" value="TreeGrafter"/>
</dbReference>